<evidence type="ECO:0000313" key="2">
    <source>
        <dbReference type="EMBL" id="MFD1587610.1"/>
    </source>
</evidence>
<dbReference type="RefSeq" id="WP_247372657.1">
    <property type="nucleotide sequence ID" value="NZ_JALLGV010000001.1"/>
</dbReference>
<evidence type="ECO:0000313" key="3">
    <source>
        <dbReference type="Proteomes" id="UP001597119"/>
    </source>
</evidence>
<evidence type="ECO:0000256" key="1">
    <source>
        <dbReference type="SAM" id="MobiDB-lite"/>
    </source>
</evidence>
<feature type="compositionally biased region" description="Basic and acidic residues" evidence="1">
    <location>
        <begin position="96"/>
        <end position="113"/>
    </location>
</feature>
<feature type="region of interest" description="Disordered" evidence="1">
    <location>
        <begin position="1"/>
        <end position="21"/>
    </location>
</feature>
<accession>A0ABD6CBH9</accession>
<evidence type="ECO:0008006" key="4">
    <source>
        <dbReference type="Google" id="ProtNLM"/>
    </source>
</evidence>
<dbReference type="EMBL" id="JBHUDJ010000003">
    <property type="protein sequence ID" value="MFD1587610.1"/>
    <property type="molecule type" value="Genomic_DNA"/>
</dbReference>
<sequence>MGNTPTQQPFEGDSSDADESTAGASLWTNVVGAAHSFVAGVRRRLSVFSGLDFGRAFRIDDESVDRRNRLPGEVADEDAQDRPALPQLGTASMEGFPKRDRPLTQPVRDREFDNAPDLRASEEDGRLSIYYPDADDATITSDTWERVER</sequence>
<dbReference type="AlphaFoldDB" id="A0ABD6CBH9"/>
<comment type="caution">
    <text evidence="2">The sequence shown here is derived from an EMBL/GenBank/DDBJ whole genome shotgun (WGS) entry which is preliminary data.</text>
</comment>
<reference evidence="2 3" key="1">
    <citation type="journal article" date="2019" name="Int. J. Syst. Evol. Microbiol.">
        <title>The Global Catalogue of Microorganisms (GCM) 10K type strain sequencing project: providing services to taxonomists for standard genome sequencing and annotation.</title>
        <authorList>
            <consortium name="The Broad Institute Genomics Platform"/>
            <consortium name="The Broad Institute Genome Sequencing Center for Infectious Disease"/>
            <person name="Wu L."/>
            <person name="Ma J."/>
        </authorList>
    </citation>
    <scope>NUCLEOTIDE SEQUENCE [LARGE SCALE GENOMIC DNA]</scope>
    <source>
        <strain evidence="2 3">CGMCC 1.12125</strain>
    </source>
</reference>
<keyword evidence="3" id="KW-1185">Reference proteome</keyword>
<name>A0ABD6CBH9_9EURY</name>
<gene>
    <name evidence="2" type="ORF">ACFR9U_11490</name>
</gene>
<proteinExistence type="predicted"/>
<dbReference type="Proteomes" id="UP001597119">
    <property type="component" value="Unassembled WGS sequence"/>
</dbReference>
<protein>
    <recommendedName>
        <fullName evidence="4">Halobacterial output domain-containing protein</fullName>
    </recommendedName>
</protein>
<organism evidence="2 3">
    <name type="scientific">Halorientalis brevis</name>
    <dbReference type="NCBI Taxonomy" id="1126241"/>
    <lineage>
        <taxon>Archaea</taxon>
        <taxon>Methanobacteriati</taxon>
        <taxon>Methanobacteriota</taxon>
        <taxon>Stenosarchaea group</taxon>
        <taxon>Halobacteria</taxon>
        <taxon>Halobacteriales</taxon>
        <taxon>Haloarculaceae</taxon>
        <taxon>Halorientalis</taxon>
    </lineage>
</organism>
<feature type="region of interest" description="Disordered" evidence="1">
    <location>
        <begin position="62"/>
        <end position="126"/>
    </location>
</feature>